<organism evidence="2 3">
    <name type="scientific">Simplicispira metamorpha</name>
    <dbReference type="NCBI Taxonomy" id="80881"/>
    <lineage>
        <taxon>Bacteria</taxon>
        <taxon>Pseudomonadati</taxon>
        <taxon>Pseudomonadota</taxon>
        <taxon>Betaproteobacteria</taxon>
        <taxon>Burkholderiales</taxon>
        <taxon>Comamonadaceae</taxon>
        <taxon>Simplicispira</taxon>
    </lineage>
</organism>
<dbReference type="AlphaFoldDB" id="A0A4R2N3Z9"/>
<accession>A0A4R2N3Z9</accession>
<dbReference type="InterPro" id="IPR058548">
    <property type="entry name" value="MlaB-like_STAS"/>
</dbReference>
<gene>
    <name evidence="2" type="ORF">EV674_12725</name>
</gene>
<evidence type="ECO:0000313" key="2">
    <source>
        <dbReference type="EMBL" id="TCP14965.1"/>
    </source>
</evidence>
<reference evidence="2 3" key="1">
    <citation type="submission" date="2019-03" db="EMBL/GenBank/DDBJ databases">
        <title>Genomic Encyclopedia of Type Strains, Phase IV (KMG-IV): sequencing the most valuable type-strain genomes for metagenomic binning, comparative biology and taxonomic classification.</title>
        <authorList>
            <person name="Goeker M."/>
        </authorList>
    </citation>
    <scope>NUCLEOTIDE SEQUENCE [LARGE SCALE GENOMIC DNA]</scope>
    <source>
        <strain evidence="2 3">DSM 1837</strain>
    </source>
</reference>
<protein>
    <submittedName>
        <fullName evidence="2">Phospholipid transport system transporter-binding protein</fullName>
    </submittedName>
</protein>
<feature type="domain" description="STAS" evidence="1">
    <location>
        <begin position="14"/>
        <end position="104"/>
    </location>
</feature>
<dbReference type="InterPro" id="IPR036513">
    <property type="entry name" value="STAS_dom_sf"/>
</dbReference>
<name>A0A4R2N3Z9_9BURK</name>
<evidence type="ECO:0000313" key="3">
    <source>
        <dbReference type="Proteomes" id="UP000295182"/>
    </source>
</evidence>
<keyword evidence="3" id="KW-1185">Reference proteome</keyword>
<dbReference type="Pfam" id="PF13466">
    <property type="entry name" value="STAS_2"/>
    <property type="match status" value="1"/>
</dbReference>
<sequence length="104" mass="10909">MQAGADAPLPPPAMLVLPAELTHRQARAVLQVLRRGVLALPPGARAVVDARALTQFDTSALAVLLECRRTALERGQTFAVQCLAPALASMAVLYGVQDLLPAAD</sequence>
<dbReference type="Gene3D" id="3.30.750.24">
    <property type="entry name" value="STAS domain"/>
    <property type="match status" value="1"/>
</dbReference>
<dbReference type="Proteomes" id="UP000295182">
    <property type="component" value="Unassembled WGS sequence"/>
</dbReference>
<comment type="caution">
    <text evidence="2">The sequence shown here is derived from an EMBL/GenBank/DDBJ whole genome shotgun (WGS) entry which is preliminary data.</text>
</comment>
<dbReference type="SUPFAM" id="SSF52091">
    <property type="entry name" value="SpoIIaa-like"/>
    <property type="match status" value="1"/>
</dbReference>
<dbReference type="EMBL" id="SLXH01000027">
    <property type="protein sequence ID" value="TCP14965.1"/>
    <property type="molecule type" value="Genomic_DNA"/>
</dbReference>
<proteinExistence type="predicted"/>
<evidence type="ECO:0000259" key="1">
    <source>
        <dbReference type="PROSITE" id="PS50801"/>
    </source>
</evidence>
<dbReference type="PROSITE" id="PS50801">
    <property type="entry name" value="STAS"/>
    <property type="match status" value="1"/>
</dbReference>
<dbReference type="InterPro" id="IPR002645">
    <property type="entry name" value="STAS_dom"/>
</dbReference>